<dbReference type="AlphaFoldDB" id="A0A7I7SRU8"/>
<reference evidence="1 2" key="1">
    <citation type="journal article" date="2019" name="Emerg. Microbes Infect.">
        <title>Comprehensive subspecies identification of 175 nontuberculous mycobacteria species based on 7547 genomic profiles.</title>
        <authorList>
            <person name="Matsumoto Y."/>
            <person name="Kinjo T."/>
            <person name="Motooka D."/>
            <person name="Nabeya D."/>
            <person name="Jung N."/>
            <person name="Uechi K."/>
            <person name="Horii T."/>
            <person name="Iida T."/>
            <person name="Fujita J."/>
            <person name="Nakamura S."/>
        </authorList>
    </citation>
    <scope>NUCLEOTIDE SEQUENCE [LARGE SCALE GENOMIC DNA]</scope>
    <source>
        <strain evidence="1 2">JCM 30395</strain>
    </source>
</reference>
<evidence type="ECO:0000313" key="1">
    <source>
        <dbReference type="EMBL" id="BBY59538.1"/>
    </source>
</evidence>
<organism evidence="1 2">
    <name type="scientific">Mycolicibacterium sarraceniae</name>
    <dbReference type="NCBI Taxonomy" id="1534348"/>
    <lineage>
        <taxon>Bacteria</taxon>
        <taxon>Bacillati</taxon>
        <taxon>Actinomycetota</taxon>
        <taxon>Actinomycetes</taxon>
        <taxon>Mycobacteriales</taxon>
        <taxon>Mycobacteriaceae</taxon>
        <taxon>Mycolicibacterium</taxon>
    </lineage>
</organism>
<dbReference type="EMBL" id="AP022595">
    <property type="protein sequence ID" value="BBY59538.1"/>
    <property type="molecule type" value="Genomic_DNA"/>
</dbReference>
<dbReference type="Proteomes" id="UP000466445">
    <property type="component" value="Chromosome"/>
</dbReference>
<gene>
    <name evidence="1" type="ORF">MSAR_26740</name>
</gene>
<proteinExistence type="predicted"/>
<evidence type="ECO:0000313" key="2">
    <source>
        <dbReference type="Proteomes" id="UP000466445"/>
    </source>
</evidence>
<protein>
    <submittedName>
        <fullName evidence="1">Uncharacterized protein</fullName>
    </submittedName>
</protein>
<accession>A0A7I7SRU8</accession>
<name>A0A7I7SRU8_9MYCO</name>
<keyword evidence="2" id="KW-1185">Reference proteome</keyword>
<dbReference type="KEGG" id="msar:MSAR_26740"/>
<sequence>MQVITFAAAREAGLEETGGVIAEGFPMTSCYVHRFPAQITVSVILAVYTSGGSEYEPRRFVVAKSPDGQRVGSLESVWHWPDKPGSPFKFRVFAHRLPLEVPMSGVYSIGLYEDVDAEPEAAFPLPILKLNPLTGVPTS</sequence>
<dbReference type="RefSeq" id="WP_163697581.1">
    <property type="nucleotide sequence ID" value="NZ_AP022595.1"/>
</dbReference>